<evidence type="ECO:0000313" key="7">
    <source>
        <dbReference type="EMBL" id="CZR65029.1"/>
    </source>
</evidence>
<dbReference type="GO" id="GO:0046983">
    <property type="term" value="F:protein dimerization activity"/>
    <property type="evidence" value="ECO:0007669"/>
    <property type="project" value="InterPro"/>
</dbReference>
<keyword evidence="3" id="KW-0949">S-adenosyl-L-methionine</keyword>
<gene>
    <name evidence="7" type="ORF">PAC_14929</name>
</gene>
<dbReference type="PIRSF" id="PIRSF005739">
    <property type="entry name" value="O-mtase"/>
    <property type="match status" value="1"/>
</dbReference>
<accession>A0A1L7XJ08</accession>
<dbReference type="SUPFAM" id="SSF46785">
    <property type="entry name" value="Winged helix' DNA-binding domain"/>
    <property type="match status" value="1"/>
</dbReference>
<dbReference type="GO" id="GO:0008171">
    <property type="term" value="F:O-methyltransferase activity"/>
    <property type="evidence" value="ECO:0007669"/>
    <property type="project" value="InterPro"/>
</dbReference>
<feature type="active site" description="Proton acceptor" evidence="4">
    <location>
        <position position="310"/>
    </location>
</feature>
<dbReference type="OrthoDB" id="1535081at2759"/>
<dbReference type="PANTHER" id="PTHR43712:SF1">
    <property type="entry name" value="HYPOTHETICAL O-METHYLTRANSFERASE (EUROFUNG)-RELATED"/>
    <property type="match status" value="1"/>
</dbReference>
<evidence type="ECO:0000259" key="6">
    <source>
        <dbReference type="Pfam" id="PF08100"/>
    </source>
</evidence>
<feature type="domain" description="O-methyltransferase C-terminal" evidence="5">
    <location>
        <begin position="238"/>
        <end position="381"/>
    </location>
</feature>
<keyword evidence="1 7" id="KW-0489">Methyltransferase</keyword>
<dbReference type="PANTHER" id="PTHR43712">
    <property type="entry name" value="PUTATIVE (AFU_ORTHOLOGUE AFUA_4G14580)-RELATED"/>
    <property type="match status" value="1"/>
</dbReference>
<dbReference type="Gene3D" id="1.10.10.10">
    <property type="entry name" value="Winged helix-like DNA-binding domain superfamily/Winged helix DNA-binding domain"/>
    <property type="match status" value="1"/>
</dbReference>
<dbReference type="InterPro" id="IPR029063">
    <property type="entry name" value="SAM-dependent_MTases_sf"/>
</dbReference>
<dbReference type="InterPro" id="IPR001077">
    <property type="entry name" value="COMT_C"/>
</dbReference>
<dbReference type="PROSITE" id="PS51683">
    <property type="entry name" value="SAM_OMT_II"/>
    <property type="match status" value="1"/>
</dbReference>
<dbReference type="Pfam" id="PF00891">
    <property type="entry name" value="Methyltransf_2"/>
    <property type="match status" value="1"/>
</dbReference>
<feature type="domain" description="O-methyltransferase dimerisation" evidence="6">
    <location>
        <begin position="67"/>
        <end position="131"/>
    </location>
</feature>
<evidence type="ECO:0000256" key="1">
    <source>
        <dbReference type="ARBA" id="ARBA00022603"/>
    </source>
</evidence>
<dbReference type="InterPro" id="IPR016461">
    <property type="entry name" value="COMT-like"/>
</dbReference>
<name>A0A1L7XJ08_9HELO</name>
<dbReference type="GO" id="GO:0032259">
    <property type="term" value="P:methylation"/>
    <property type="evidence" value="ECO:0007669"/>
    <property type="project" value="UniProtKB-KW"/>
</dbReference>
<dbReference type="EMBL" id="FJOG01000029">
    <property type="protein sequence ID" value="CZR65029.1"/>
    <property type="molecule type" value="Genomic_DNA"/>
</dbReference>
<evidence type="ECO:0000256" key="2">
    <source>
        <dbReference type="ARBA" id="ARBA00022679"/>
    </source>
</evidence>
<protein>
    <submittedName>
        <fullName evidence="7">Related to O-methyltransferase</fullName>
    </submittedName>
</protein>
<evidence type="ECO:0000259" key="5">
    <source>
        <dbReference type="Pfam" id="PF00891"/>
    </source>
</evidence>
<dbReference type="SUPFAM" id="SSF53335">
    <property type="entry name" value="S-adenosyl-L-methionine-dependent methyltransferases"/>
    <property type="match status" value="1"/>
</dbReference>
<evidence type="ECO:0000256" key="3">
    <source>
        <dbReference type="ARBA" id="ARBA00022691"/>
    </source>
</evidence>
<dbReference type="Gene3D" id="3.40.50.150">
    <property type="entry name" value="Vaccinia Virus protein VP39"/>
    <property type="match status" value="1"/>
</dbReference>
<proteinExistence type="predicted"/>
<keyword evidence="8" id="KW-1185">Reference proteome</keyword>
<dbReference type="Pfam" id="PF08100">
    <property type="entry name" value="Dimerisation"/>
    <property type="match status" value="1"/>
</dbReference>
<organism evidence="7 8">
    <name type="scientific">Phialocephala subalpina</name>
    <dbReference type="NCBI Taxonomy" id="576137"/>
    <lineage>
        <taxon>Eukaryota</taxon>
        <taxon>Fungi</taxon>
        <taxon>Dikarya</taxon>
        <taxon>Ascomycota</taxon>
        <taxon>Pezizomycotina</taxon>
        <taxon>Leotiomycetes</taxon>
        <taxon>Helotiales</taxon>
        <taxon>Mollisiaceae</taxon>
        <taxon>Phialocephala</taxon>
        <taxon>Phialocephala fortinii species complex</taxon>
    </lineage>
</organism>
<keyword evidence="2 7" id="KW-0808">Transferase</keyword>
<dbReference type="InterPro" id="IPR036388">
    <property type="entry name" value="WH-like_DNA-bd_sf"/>
</dbReference>
<evidence type="ECO:0000313" key="8">
    <source>
        <dbReference type="Proteomes" id="UP000184330"/>
    </source>
</evidence>
<sequence length="402" mass="44498">MGSIAHSSLDILLQRTSIQFEGGSARLLEDKFAKENLIKTLRELTSALETPEDHIQRVVFFPSTYACARIAIDLKLFNIIADTEGNITSKDLAAKTGAEEQLLVRVLRPLTFAGLVIEAGDRTYAANEVTKHLKGPSVQAGMIHFFDAGLRSLSYMPEYFRNNGYKLPSDSVSGPLQFAFNTPLESYAFWNTMPAFADNFNTFMAGKMGAGKTGQTWENTYPVKTNIIDGFDEKISSAMFVDIAGGRGHEVGQLKASFPDAPGKFILQDLPAVIDDVKDLDCSIERMKYNFFEPQPIKGSRSYFMANIMHNWTDADCKKILENVAKVMVKGYSRLLLSDHILPSTGCSLPSFGRDIGMLSLHGGVERSENQWTALLESAGLKVVQFYHLERGEGLVEAVLHD</sequence>
<dbReference type="Proteomes" id="UP000184330">
    <property type="component" value="Unassembled WGS sequence"/>
</dbReference>
<dbReference type="AlphaFoldDB" id="A0A1L7XJ08"/>
<evidence type="ECO:0000256" key="4">
    <source>
        <dbReference type="PIRSR" id="PIRSR005739-1"/>
    </source>
</evidence>
<dbReference type="InterPro" id="IPR012967">
    <property type="entry name" value="COMT_dimerisation"/>
</dbReference>
<reference evidence="7 8" key="1">
    <citation type="submission" date="2016-03" db="EMBL/GenBank/DDBJ databases">
        <authorList>
            <person name="Ploux O."/>
        </authorList>
    </citation>
    <scope>NUCLEOTIDE SEQUENCE [LARGE SCALE GENOMIC DNA]</scope>
    <source>
        <strain evidence="7 8">UAMH 11012</strain>
    </source>
</reference>
<dbReference type="InterPro" id="IPR036390">
    <property type="entry name" value="WH_DNA-bd_sf"/>
</dbReference>